<reference evidence="5 6" key="1">
    <citation type="submission" date="2024-02" db="EMBL/GenBank/DDBJ databases">
        <title>Chromosome-scale genome assembly of the rough periwinkle Littorina saxatilis.</title>
        <authorList>
            <person name="De Jode A."/>
            <person name="Faria R."/>
            <person name="Formenti G."/>
            <person name="Sims Y."/>
            <person name="Smith T.P."/>
            <person name="Tracey A."/>
            <person name="Wood J.M.D."/>
            <person name="Zagrodzka Z.B."/>
            <person name="Johannesson K."/>
            <person name="Butlin R.K."/>
            <person name="Leder E.H."/>
        </authorList>
    </citation>
    <scope>NUCLEOTIDE SEQUENCE [LARGE SCALE GENOMIC DNA]</scope>
    <source>
        <strain evidence="5">Snail1</strain>
        <tissue evidence="5">Muscle</tissue>
    </source>
</reference>
<keyword evidence="1 4" id="KW-0732">Signal</keyword>
<evidence type="ECO:0000256" key="1">
    <source>
        <dbReference type="ARBA" id="ARBA00022729"/>
    </source>
</evidence>
<evidence type="ECO:0000313" key="6">
    <source>
        <dbReference type="Proteomes" id="UP001374579"/>
    </source>
</evidence>
<accession>A0AAN9BVJ2</accession>
<dbReference type="Proteomes" id="UP001374579">
    <property type="component" value="Unassembled WGS sequence"/>
</dbReference>
<proteinExistence type="predicted"/>
<keyword evidence="3" id="KW-0472">Membrane</keyword>
<feature type="chain" id="PRO_5042820621" description="Protein sleepless" evidence="4">
    <location>
        <begin position="23"/>
        <end position="153"/>
    </location>
</feature>
<keyword evidence="3" id="KW-0812">Transmembrane</keyword>
<evidence type="ECO:0008006" key="7">
    <source>
        <dbReference type="Google" id="ProtNLM"/>
    </source>
</evidence>
<dbReference type="Pfam" id="PF17064">
    <property type="entry name" value="QVR"/>
    <property type="match status" value="1"/>
</dbReference>
<keyword evidence="6" id="KW-1185">Reference proteome</keyword>
<keyword evidence="2" id="KW-0325">Glycoprotein</keyword>
<gene>
    <name evidence="5" type="ORF">V1264_011705</name>
</gene>
<evidence type="ECO:0000313" key="5">
    <source>
        <dbReference type="EMBL" id="KAK7112221.1"/>
    </source>
</evidence>
<name>A0AAN9BVJ2_9CAEN</name>
<dbReference type="GO" id="GO:0030431">
    <property type="term" value="P:sleep"/>
    <property type="evidence" value="ECO:0007669"/>
    <property type="project" value="InterPro"/>
</dbReference>
<evidence type="ECO:0000256" key="4">
    <source>
        <dbReference type="SAM" id="SignalP"/>
    </source>
</evidence>
<dbReference type="InterPro" id="IPR031424">
    <property type="entry name" value="QVR-like"/>
</dbReference>
<comment type="caution">
    <text evidence="5">The sequence shown here is derived from an EMBL/GenBank/DDBJ whole genome shotgun (WGS) entry which is preliminary data.</text>
</comment>
<feature type="transmembrane region" description="Helical" evidence="3">
    <location>
        <begin position="130"/>
        <end position="150"/>
    </location>
</feature>
<feature type="signal peptide" evidence="4">
    <location>
        <begin position="1"/>
        <end position="22"/>
    </location>
</feature>
<organism evidence="5 6">
    <name type="scientific">Littorina saxatilis</name>
    <dbReference type="NCBI Taxonomy" id="31220"/>
    <lineage>
        <taxon>Eukaryota</taxon>
        <taxon>Metazoa</taxon>
        <taxon>Spiralia</taxon>
        <taxon>Lophotrochozoa</taxon>
        <taxon>Mollusca</taxon>
        <taxon>Gastropoda</taxon>
        <taxon>Caenogastropoda</taxon>
        <taxon>Littorinimorpha</taxon>
        <taxon>Littorinoidea</taxon>
        <taxon>Littorinidae</taxon>
        <taxon>Littorina</taxon>
    </lineage>
</organism>
<dbReference type="AlphaFoldDB" id="A0AAN9BVJ2"/>
<dbReference type="PANTHER" id="PTHR38332:SF2">
    <property type="entry name" value="PROTEIN QUIVER"/>
    <property type="match status" value="1"/>
</dbReference>
<dbReference type="PANTHER" id="PTHR38332">
    <property type="entry name" value="PROTEIN CBG11604"/>
    <property type="match status" value="1"/>
</dbReference>
<sequence length="153" mass="16508">MAGASVCSVVCFFAALLATGGAIDCYKCTSYNGNDQTCEDPFKQDLSTVHLIARKCQYGYFSGTHCIKLKGIKNDGTHIVVRSCADADWGKNCGDIRYFYGDDVMEKIRGCLTTCNFDGCNTAPSRLAPAPVLLAMILLGAVWSAVRALCRVL</sequence>
<evidence type="ECO:0000256" key="2">
    <source>
        <dbReference type="ARBA" id="ARBA00023180"/>
    </source>
</evidence>
<protein>
    <recommendedName>
        <fullName evidence="7">Protein sleepless</fullName>
    </recommendedName>
</protein>
<dbReference type="GO" id="GO:0032222">
    <property type="term" value="P:regulation of synaptic transmission, cholinergic"/>
    <property type="evidence" value="ECO:0007669"/>
    <property type="project" value="InterPro"/>
</dbReference>
<dbReference type="EMBL" id="JBAMIC010000002">
    <property type="protein sequence ID" value="KAK7112221.1"/>
    <property type="molecule type" value="Genomic_DNA"/>
</dbReference>
<keyword evidence="3" id="KW-1133">Transmembrane helix</keyword>
<evidence type="ECO:0000256" key="3">
    <source>
        <dbReference type="SAM" id="Phobius"/>
    </source>
</evidence>